<accession>A0A6P8ZY30</accession>
<evidence type="ECO:0000256" key="2">
    <source>
        <dbReference type="ARBA" id="ARBA00022737"/>
    </source>
</evidence>
<evidence type="ECO:0000256" key="7">
    <source>
        <dbReference type="PROSITE-ProRule" id="PRU00401"/>
    </source>
</evidence>
<comment type="subcellular location">
    <subcellularLocation>
        <location evidence="1">Nucleus</location>
    </subcellularLocation>
</comment>
<dbReference type="GeneID" id="117650427"/>
<feature type="coiled-coil region" evidence="8">
    <location>
        <begin position="823"/>
        <end position="857"/>
    </location>
</feature>
<feature type="region of interest" description="Disordered" evidence="9">
    <location>
        <begin position="272"/>
        <end position="376"/>
    </location>
</feature>
<dbReference type="InParanoid" id="A0A6P8ZY30"/>
<dbReference type="GO" id="GO:0045944">
    <property type="term" value="P:positive regulation of transcription by RNA polymerase II"/>
    <property type="evidence" value="ECO:0007669"/>
    <property type="project" value="TreeGrafter"/>
</dbReference>
<evidence type="ECO:0000313" key="12">
    <source>
        <dbReference type="RefSeq" id="XP_034249741.1"/>
    </source>
</evidence>
<dbReference type="RefSeq" id="XP_034249741.1">
    <property type="nucleotide sequence ID" value="XM_034393850.1"/>
</dbReference>
<keyword evidence="4 8" id="KW-0175">Coiled coil</keyword>
<feature type="compositionally biased region" description="Pro residues" evidence="9">
    <location>
        <begin position="8"/>
        <end position="31"/>
    </location>
</feature>
<reference evidence="12" key="1">
    <citation type="submission" date="2025-08" db="UniProtKB">
        <authorList>
            <consortium name="RefSeq"/>
        </authorList>
    </citation>
    <scope>IDENTIFICATION</scope>
    <source>
        <tissue evidence="12">Total insect</tissue>
    </source>
</reference>
<evidence type="ECO:0000313" key="11">
    <source>
        <dbReference type="Proteomes" id="UP000515158"/>
    </source>
</evidence>
<dbReference type="GO" id="GO:0003713">
    <property type="term" value="F:transcription coactivator activity"/>
    <property type="evidence" value="ECO:0007669"/>
    <property type="project" value="TreeGrafter"/>
</dbReference>
<evidence type="ECO:0000256" key="6">
    <source>
        <dbReference type="ARBA" id="ARBA00023242"/>
    </source>
</evidence>
<feature type="compositionally biased region" description="Pro residues" evidence="9">
    <location>
        <begin position="1218"/>
        <end position="1230"/>
    </location>
</feature>
<feature type="compositionally biased region" description="Basic residues" evidence="9">
    <location>
        <begin position="342"/>
        <end position="358"/>
    </location>
</feature>
<feature type="region of interest" description="Disordered" evidence="9">
    <location>
        <begin position="204"/>
        <end position="239"/>
    </location>
</feature>
<dbReference type="SMART" id="SM00513">
    <property type="entry name" value="SAP"/>
    <property type="match status" value="1"/>
</dbReference>
<dbReference type="PANTHER" id="PTHR22793:SF12">
    <property type="entry name" value="MYOCARDIN-RELATED TRANSCRIPTION FACTOR, ISOFORM H"/>
    <property type="match status" value="1"/>
</dbReference>
<dbReference type="SMART" id="SM00707">
    <property type="entry name" value="RPEL"/>
    <property type="match status" value="3"/>
</dbReference>
<dbReference type="Gene3D" id="6.10.150.10">
    <property type="match status" value="1"/>
</dbReference>
<feature type="compositionally biased region" description="Polar residues" evidence="9">
    <location>
        <begin position="665"/>
        <end position="676"/>
    </location>
</feature>
<dbReference type="Proteomes" id="UP000515158">
    <property type="component" value="Unplaced"/>
</dbReference>
<dbReference type="Gene3D" id="6.10.140.2040">
    <property type="match status" value="1"/>
</dbReference>
<feature type="domain" description="SAP" evidence="10">
    <location>
        <begin position="591"/>
        <end position="625"/>
    </location>
</feature>
<evidence type="ECO:0000256" key="1">
    <source>
        <dbReference type="ARBA" id="ARBA00004123"/>
    </source>
</evidence>
<evidence type="ECO:0000256" key="3">
    <source>
        <dbReference type="ARBA" id="ARBA00023015"/>
    </source>
</evidence>
<keyword evidence="6" id="KW-0539">Nucleus</keyword>
<dbReference type="InterPro" id="IPR043451">
    <property type="entry name" value="Myocardin-like"/>
</dbReference>
<feature type="compositionally biased region" description="Low complexity" evidence="9">
    <location>
        <begin position="691"/>
        <end position="707"/>
    </location>
</feature>
<dbReference type="OrthoDB" id="197676at2759"/>
<dbReference type="InterPro" id="IPR004018">
    <property type="entry name" value="RPEL_repeat"/>
</dbReference>
<evidence type="ECO:0000256" key="9">
    <source>
        <dbReference type="SAM" id="MobiDB-lite"/>
    </source>
</evidence>
<feature type="region of interest" description="Disordered" evidence="9">
    <location>
        <begin position="413"/>
        <end position="437"/>
    </location>
</feature>
<evidence type="ECO:0000259" key="10">
    <source>
        <dbReference type="PROSITE" id="PS50800"/>
    </source>
</evidence>
<feature type="region of interest" description="Disordered" evidence="9">
    <location>
        <begin position="662"/>
        <end position="742"/>
    </location>
</feature>
<dbReference type="Pfam" id="PF02755">
    <property type="entry name" value="RPEL"/>
    <property type="match status" value="2"/>
</dbReference>
<dbReference type="PROSITE" id="PS50800">
    <property type="entry name" value="SAP"/>
    <property type="match status" value="1"/>
</dbReference>
<feature type="compositionally biased region" description="Polar residues" evidence="9">
    <location>
        <begin position="554"/>
        <end position="565"/>
    </location>
</feature>
<gene>
    <name evidence="12" type="primary">LOC117650427</name>
</gene>
<dbReference type="Gene3D" id="1.10.720.30">
    <property type="entry name" value="SAP domain"/>
    <property type="match status" value="1"/>
</dbReference>
<dbReference type="Pfam" id="PF02037">
    <property type="entry name" value="SAP"/>
    <property type="match status" value="1"/>
</dbReference>
<feature type="compositionally biased region" description="Low complexity" evidence="9">
    <location>
        <begin position="272"/>
        <end position="294"/>
    </location>
</feature>
<organism evidence="12">
    <name type="scientific">Thrips palmi</name>
    <name type="common">Melon thrips</name>
    <dbReference type="NCBI Taxonomy" id="161013"/>
    <lineage>
        <taxon>Eukaryota</taxon>
        <taxon>Metazoa</taxon>
        <taxon>Ecdysozoa</taxon>
        <taxon>Arthropoda</taxon>
        <taxon>Hexapoda</taxon>
        <taxon>Insecta</taxon>
        <taxon>Pterygota</taxon>
        <taxon>Neoptera</taxon>
        <taxon>Paraneoptera</taxon>
        <taxon>Thysanoptera</taxon>
        <taxon>Terebrantia</taxon>
        <taxon>Thripoidea</taxon>
        <taxon>Thripidae</taxon>
        <taxon>Thrips</taxon>
    </lineage>
</organism>
<feature type="repeat" description="RPEL" evidence="7">
    <location>
        <begin position="146"/>
        <end position="171"/>
    </location>
</feature>
<keyword evidence="3" id="KW-0805">Transcription regulation</keyword>
<feature type="compositionally biased region" description="Pro residues" evidence="9">
    <location>
        <begin position="295"/>
        <end position="313"/>
    </location>
</feature>
<evidence type="ECO:0000256" key="5">
    <source>
        <dbReference type="ARBA" id="ARBA00023163"/>
    </source>
</evidence>
<feature type="repeat" description="RPEL" evidence="7">
    <location>
        <begin position="100"/>
        <end position="125"/>
    </location>
</feature>
<keyword evidence="5" id="KW-0804">Transcription</keyword>
<sequence>MAEARPNPAGPNPPGPSLPGPSPSAPEPSPEVSPQRSPKAEVDVTPLHKAMDRNKESLKVKLMLRRPYTQLVAQGIMPPLKTPPAFHEQRKQLERAKTGDLLKAKIQQRPDRQELVRQHILEADMDHVDPSLAERQRMLKKCRLADSLNDQLAHRPGPLELIQKNILHADETIERAVKDGVIPFKATCEGHKTKPAHPHRYITMDEDSQSSGEGSVLSPPGSAPTPAPAPASTPTPLMPLSGADVLETAAANAGIVTLALPMSLASSLASSTSSLSPLSSLSSVSSPPSCSVPSPITPRPPQLASPAPVPTPSLGPLGSHTHSLPLPLQQEAMRSGAPGKDKNRKKSKSKTQTKTRPMKFHEYKGPPNAHKTSVLSSSPVETSYELLLQQQQLLLQCQLDWLHKYPQIILPATQKSSSSTEVSSSSSNNSLGSSVSVSQTQTPVTSVAGVSSNGTQLGLITVTSSIPSSATGVAVNSLGSTAGTILGVGSGSGTLVLTTQRSASPQSARATVLPAPAPQTITVTLPPQQQQQAQVALQSSLQVSQPSLEPLQTAPPSISPGVSASVPTLSAQPTLQTVPQLPTSIKILSKLEDMKVCDLKMELKKRNLPVSGSKPQLIERIRNADAAAAAAAAADCNSPASHTSSTESSLAAQPMDIQMDVTMDTPHSSTEDSLSGFSADTASQPSPPQPSFAAPSATTTSDSTPSSINNQQMSPVSPPATPSPSSSVHEMDTTPISPAPSPVFREDLIREQQRQIKELQKQVKLLQSQQQQEILRAKEINSRKLANKTSDAATIIPASGTNGISTSLSDPSKAAVKQHLQNKIQLQQQQQLQVLQLQQLQQQQLQQQQQLALQQQQGLNAKASLAAFLQQQQSSLPSNNSNNNTNNNNNNTIINNNNSLNNLNNNLINKKFSKTLVVQPQLQQVEHVQQSLPPPPHQLQQQQAAAAAALVLNHINAQNKKGLPSLSALSGITGANSNHQRTNSLPNFLASMVQLAPSIEPKPLPMCQQRASSVTPMTSNKGVEVKPAVLPTHRLVLTRTTAEPHILTLTTAPAAASSAASGTATIMATTNGVVPVSLADGMILNLPSNNSSKLPQYEDVASLLTSIKQEPVNEKSCSERYSVQSQSVDDVLAILIERGELPPSAAQDPTTPTTPGTNSVSGQPGHHSSNPNLCGVFNSTQDNADIFMNVFSPATVGPGAAECPEHSIASVQSTPPASSTPPPPPPPPLPHTSFAKMLPTELPLTSTGSNVSKEPSFSLWGGNNSLDDIFGSSGPPATSVDLKALGLDIEISDPMDFGQLDTSSHPSGQEVRLESHDMNMEAESDNLSNQPDRRSFLNQQERQQSQQSQHQQLADQLLATPCEFMDFDMDMDMDPAWFDSLTASSDQLAEPSDQNSSLNQSSILPSSSSSYIHMNGHTHIDSYDPLLPNNQDPLDLFSLDAMDSDFITPEVGWDKADFAT</sequence>
<feature type="region of interest" description="Disordered" evidence="9">
    <location>
        <begin position="872"/>
        <end position="898"/>
    </location>
</feature>
<dbReference type="SUPFAM" id="SSF68906">
    <property type="entry name" value="SAP domain"/>
    <property type="match status" value="1"/>
</dbReference>
<name>A0A6P8ZY30_THRPL</name>
<dbReference type="KEGG" id="tpal:117650427"/>
<proteinExistence type="predicted"/>
<feature type="region of interest" description="Disordered" evidence="9">
    <location>
        <begin position="1208"/>
        <end position="1235"/>
    </location>
</feature>
<dbReference type="InterPro" id="IPR003034">
    <property type="entry name" value="SAP_dom"/>
</dbReference>
<dbReference type="GO" id="GO:0005634">
    <property type="term" value="C:nucleus"/>
    <property type="evidence" value="ECO:0007669"/>
    <property type="project" value="UniProtKB-SubCell"/>
</dbReference>
<feature type="compositionally biased region" description="Polar residues" evidence="9">
    <location>
        <begin position="1147"/>
        <end position="1176"/>
    </location>
</feature>
<dbReference type="PROSITE" id="PS51073">
    <property type="entry name" value="RPEL"/>
    <property type="match status" value="2"/>
</dbReference>
<keyword evidence="11" id="KW-1185">Reference proteome</keyword>
<evidence type="ECO:0000256" key="8">
    <source>
        <dbReference type="SAM" id="Coils"/>
    </source>
</evidence>
<dbReference type="InterPro" id="IPR036361">
    <property type="entry name" value="SAP_dom_sf"/>
</dbReference>
<keyword evidence="2" id="KW-0677">Repeat</keyword>
<feature type="region of interest" description="Disordered" evidence="9">
    <location>
        <begin position="546"/>
        <end position="565"/>
    </location>
</feature>
<dbReference type="FunCoup" id="A0A6P8ZY30">
    <property type="interactions" value="456"/>
</dbReference>
<protein>
    <submittedName>
        <fullName evidence="12">Myocardin-related transcription factor B-like</fullName>
    </submittedName>
</protein>
<dbReference type="PANTHER" id="PTHR22793">
    <property type="entry name" value="MYOCARDIN-RELATED TRANSCRIPTION FACTOR-RELATED"/>
    <property type="match status" value="1"/>
</dbReference>
<evidence type="ECO:0000256" key="4">
    <source>
        <dbReference type="ARBA" id="ARBA00023054"/>
    </source>
</evidence>
<feature type="coiled-coil region" evidence="8">
    <location>
        <begin position="749"/>
        <end position="776"/>
    </location>
</feature>
<feature type="region of interest" description="Disordered" evidence="9">
    <location>
        <begin position="1141"/>
        <end position="1176"/>
    </location>
</feature>
<feature type="compositionally biased region" description="Pro residues" evidence="9">
    <location>
        <begin position="221"/>
        <end position="237"/>
    </location>
</feature>
<feature type="region of interest" description="Disordered" evidence="9">
    <location>
        <begin position="1"/>
        <end position="53"/>
    </location>
</feature>